<evidence type="ECO:0000313" key="2">
    <source>
        <dbReference type="EMBL" id="PBK97933.1"/>
    </source>
</evidence>
<evidence type="ECO:0000256" key="1">
    <source>
        <dbReference type="SAM" id="MobiDB-lite"/>
    </source>
</evidence>
<dbReference type="AlphaFoldDB" id="A0A2H3EBL6"/>
<accession>A0A2H3EBL6</accession>
<name>A0A2H3EBL6_ARMGA</name>
<organism evidence="2 3">
    <name type="scientific">Armillaria gallica</name>
    <name type="common">Bulbous honey fungus</name>
    <name type="synonym">Armillaria bulbosa</name>
    <dbReference type="NCBI Taxonomy" id="47427"/>
    <lineage>
        <taxon>Eukaryota</taxon>
        <taxon>Fungi</taxon>
        <taxon>Dikarya</taxon>
        <taxon>Basidiomycota</taxon>
        <taxon>Agaricomycotina</taxon>
        <taxon>Agaricomycetes</taxon>
        <taxon>Agaricomycetidae</taxon>
        <taxon>Agaricales</taxon>
        <taxon>Marasmiineae</taxon>
        <taxon>Physalacriaceae</taxon>
        <taxon>Armillaria</taxon>
    </lineage>
</organism>
<feature type="compositionally biased region" description="Polar residues" evidence="1">
    <location>
        <begin position="51"/>
        <end position="61"/>
    </location>
</feature>
<dbReference type="InParanoid" id="A0A2H3EBL6"/>
<sequence>MAGREYRSGNVFRYQRSRWAQQHSPQHSPQIKPLDLAGSPSTPATEATPTRQSSSANQITPSSGRRSRSSSPEELLASPTTCSANPTTKSENMHLEPSQAGEGIDVLHAKHIRVGEPVAEHALPLEYDATLSLEMSPVVFPVEI</sequence>
<feature type="compositionally biased region" description="Polar residues" evidence="1">
    <location>
        <begin position="78"/>
        <end position="90"/>
    </location>
</feature>
<reference evidence="3" key="1">
    <citation type="journal article" date="2017" name="Nat. Ecol. Evol.">
        <title>Genome expansion and lineage-specific genetic innovations in the forest pathogenic fungi Armillaria.</title>
        <authorList>
            <person name="Sipos G."/>
            <person name="Prasanna A.N."/>
            <person name="Walter M.C."/>
            <person name="O'Connor E."/>
            <person name="Balint B."/>
            <person name="Krizsan K."/>
            <person name="Kiss B."/>
            <person name="Hess J."/>
            <person name="Varga T."/>
            <person name="Slot J."/>
            <person name="Riley R."/>
            <person name="Boka B."/>
            <person name="Rigling D."/>
            <person name="Barry K."/>
            <person name="Lee J."/>
            <person name="Mihaltcheva S."/>
            <person name="LaButti K."/>
            <person name="Lipzen A."/>
            <person name="Waldron R."/>
            <person name="Moloney N.M."/>
            <person name="Sperisen C."/>
            <person name="Kredics L."/>
            <person name="Vagvoelgyi C."/>
            <person name="Patrignani A."/>
            <person name="Fitzpatrick D."/>
            <person name="Nagy I."/>
            <person name="Doyle S."/>
            <person name="Anderson J.B."/>
            <person name="Grigoriev I.V."/>
            <person name="Gueldener U."/>
            <person name="Muensterkoetter M."/>
            <person name="Nagy L.G."/>
        </authorList>
    </citation>
    <scope>NUCLEOTIDE SEQUENCE [LARGE SCALE GENOMIC DNA]</scope>
    <source>
        <strain evidence="3">Ar21-2</strain>
    </source>
</reference>
<keyword evidence="3" id="KW-1185">Reference proteome</keyword>
<gene>
    <name evidence="2" type="ORF">ARMGADRAFT_661888</name>
</gene>
<feature type="compositionally biased region" description="Polar residues" evidence="1">
    <location>
        <begin position="18"/>
        <end position="29"/>
    </location>
</feature>
<feature type="compositionally biased region" description="Low complexity" evidence="1">
    <location>
        <begin position="39"/>
        <end position="50"/>
    </location>
</feature>
<evidence type="ECO:0000313" key="3">
    <source>
        <dbReference type="Proteomes" id="UP000217790"/>
    </source>
</evidence>
<dbReference type="EMBL" id="KZ293649">
    <property type="protein sequence ID" value="PBK97933.1"/>
    <property type="molecule type" value="Genomic_DNA"/>
</dbReference>
<proteinExistence type="predicted"/>
<dbReference type="Proteomes" id="UP000217790">
    <property type="component" value="Unassembled WGS sequence"/>
</dbReference>
<feature type="region of interest" description="Disordered" evidence="1">
    <location>
        <begin position="1"/>
        <end position="102"/>
    </location>
</feature>
<protein>
    <submittedName>
        <fullName evidence="2">Uncharacterized protein</fullName>
    </submittedName>
</protein>